<dbReference type="InterPro" id="IPR006311">
    <property type="entry name" value="TAT_signal"/>
</dbReference>
<evidence type="ECO:0000313" key="1">
    <source>
        <dbReference type="EMBL" id="GGD97834.1"/>
    </source>
</evidence>
<sequence length="609" mass="66497">MISQSFELTRRQALAGLGGVSVAALAGCKTVPVPTTAATHALLDDIAWNLLRHYPETATSLGVDIDAHGALRSRLTDRSYAGQAAIAATLRTDLARARAVDTAALDPATRTSFEVVQSAYATALDGFALPYGDVAVGSWRNSPYVVIQNVGAYLDLPRFLGSDHPVRNAADAEAYLDRLAAIPAVMEGELARIREVRAIGLIPPGFLLDKAIAAMTASLADAREGGAYVEGLTSRTGAIPGNWEARATRIVTGPIAAALERQLAELKTERAIADEDPGMWSQPRGAEYYAWALRASTTTRLSPEEVHGIGLTQLEEIHGRMDTILKDIGYRQGTVGERMQRLAEDKRYQFKDGDEGRGQIIRFMEERIDWIRAQMPRAFDTLVDPKLEVRRLPPAEEPGAPGAYGGAGSKDGTIPGKVWLNLRTTDLHRTYTLPTLAHHEAIPGHIWEGEFSHTLPLIRSVLAFNAFSEGWALYAEQLADELGAYDEHPEWRLGYLQDQAFRACRLVVDTGLHANHWSRQQAVAFFVERNGTQRDEAASEVDRYCSWPGQACGYKIGHTEIVRQRARAQAAVGPRYDLRAFDGAVVRGGNVPLDVLAKNVDRYIAAAGT</sequence>
<evidence type="ECO:0000313" key="2">
    <source>
        <dbReference type="Proteomes" id="UP000619041"/>
    </source>
</evidence>
<accession>A0ABQ1SAY8</accession>
<dbReference type="Pfam" id="PF05960">
    <property type="entry name" value="DUF885"/>
    <property type="match status" value="1"/>
</dbReference>
<dbReference type="PANTHER" id="PTHR33361">
    <property type="entry name" value="GLR0591 PROTEIN"/>
    <property type="match status" value="1"/>
</dbReference>
<dbReference type="InterPro" id="IPR010281">
    <property type="entry name" value="DUF885"/>
</dbReference>
<dbReference type="PANTHER" id="PTHR33361:SF2">
    <property type="entry name" value="DUF885 DOMAIN-CONTAINING PROTEIN"/>
    <property type="match status" value="1"/>
</dbReference>
<comment type="caution">
    <text evidence="1">The sequence shown here is derived from an EMBL/GenBank/DDBJ whole genome shotgun (WGS) entry which is preliminary data.</text>
</comment>
<dbReference type="Proteomes" id="UP000619041">
    <property type="component" value="Unassembled WGS sequence"/>
</dbReference>
<name>A0ABQ1SAY8_9SPHN</name>
<gene>
    <name evidence="1" type="ORF">GCM10011515_16980</name>
</gene>
<proteinExistence type="predicted"/>
<reference evidence="2" key="1">
    <citation type="journal article" date="2019" name="Int. J. Syst. Evol. Microbiol.">
        <title>The Global Catalogue of Microorganisms (GCM) 10K type strain sequencing project: providing services to taxonomists for standard genome sequencing and annotation.</title>
        <authorList>
            <consortium name="The Broad Institute Genomics Platform"/>
            <consortium name="The Broad Institute Genome Sequencing Center for Infectious Disease"/>
            <person name="Wu L."/>
            <person name="Ma J."/>
        </authorList>
    </citation>
    <scope>NUCLEOTIDE SEQUENCE [LARGE SCALE GENOMIC DNA]</scope>
    <source>
        <strain evidence="2">CGMCC 1.15959</strain>
    </source>
</reference>
<dbReference type="PROSITE" id="PS51318">
    <property type="entry name" value="TAT"/>
    <property type="match status" value="1"/>
</dbReference>
<protein>
    <submittedName>
        <fullName evidence="1">Tat pathway signal protein</fullName>
    </submittedName>
</protein>
<keyword evidence="2" id="KW-1185">Reference proteome</keyword>
<organism evidence="1 2">
    <name type="scientific">Tsuneonella deserti</name>
    <dbReference type="NCBI Taxonomy" id="2035528"/>
    <lineage>
        <taxon>Bacteria</taxon>
        <taxon>Pseudomonadati</taxon>
        <taxon>Pseudomonadota</taxon>
        <taxon>Alphaproteobacteria</taxon>
        <taxon>Sphingomonadales</taxon>
        <taxon>Erythrobacteraceae</taxon>
        <taxon>Tsuneonella</taxon>
    </lineage>
</organism>
<dbReference type="EMBL" id="BMKL01000001">
    <property type="protein sequence ID" value="GGD97834.1"/>
    <property type="molecule type" value="Genomic_DNA"/>
</dbReference>
<dbReference type="RefSeq" id="WP_188644732.1">
    <property type="nucleotide sequence ID" value="NZ_BMKL01000001.1"/>
</dbReference>